<name>A0ABV7JZX7_9ALTE</name>
<dbReference type="InterPro" id="IPR006680">
    <property type="entry name" value="Amidohydro-rel"/>
</dbReference>
<keyword evidence="1" id="KW-1133">Transmembrane helix</keyword>
<dbReference type="InterPro" id="IPR051781">
    <property type="entry name" value="Metallo-dep_Hydrolase"/>
</dbReference>
<dbReference type="InterPro" id="IPR032466">
    <property type="entry name" value="Metal_Hydrolase"/>
</dbReference>
<dbReference type="InterPro" id="IPR011059">
    <property type="entry name" value="Metal-dep_hydrolase_composite"/>
</dbReference>
<dbReference type="PANTHER" id="PTHR43135:SF3">
    <property type="entry name" value="ALPHA-D-RIBOSE 1-METHYLPHOSPHONATE 5-TRIPHOSPHATE DIPHOSPHATASE"/>
    <property type="match status" value="1"/>
</dbReference>
<gene>
    <name evidence="3" type="ORF">ACFOEW_10565</name>
</gene>
<dbReference type="Proteomes" id="UP001595477">
    <property type="component" value="Unassembled WGS sequence"/>
</dbReference>
<dbReference type="EMBL" id="JBHRSX010000021">
    <property type="protein sequence ID" value="MFC3202259.1"/>
    <property type="molecule type" value="Genomic_DNA"/>
</dbReference>
<dbReference type="PANTHER" id="PTHR43135">
    <property type="entry name" value="ALPHA-D-RIBOSE 1-METHYLPHOSPHONATE 5-TRIPHOSPHATE DIPHOSPHATASE"/>
    <property type="match status" value="1"/>
</dbReference>
<dbReference type="SUPFAM" id="SSF51556">
    <property type="entry name" value="Metallo-dependent hydrolases"/>
    <property type="match status" value="1"/>
</dbReference>
<dbReference type="Gene3D" id="3.30.110.90">
    <property type="entry name" value="Amidohydrolase"/>
    <property type="match status" value="1"/>
</dbReference>
<feature type="domain" description="Amidohydrolase-related" evidence="2">
    <location>
        <begin position="104"/>
        <end position="446"/>
    </location>
</feature>
<organism evidence="3 4">
    <name type="scientific">Alteromonas oceani</name>
    <dbReference type="NCBI Taxonomy" id="2071609"/>
    <lineage>
        <taxon>Bacteria</taxon>
        <taxon>Pseudomonadati</taxon>
        <taxon>Pseudomonadota</taxon>
        <taxon>Gammaproteobacteria</taxon>
        <taxon>Alteromonadales</taxon>
        <taxon>Alteromonadaceae</taxon>
        <taxon>Alteromonas/Salinimonas group</taxon>
        <taxon>Alteromonas</taxon>
    </lineage>
</organism>
<keyword evidence="1" id="KW-0472">Membrane</keyword>
<accession>A0ABV7JZX7</accession>
<evidence type="ECO:0000313" key="3">
    <source>
        <dbReference type="EMBL" id="MFC3202259.1"/>
    </source>
</evidence>
<feature type="transmembrane region" description="Helical" evidence="1">
    <location>
        <begin position="12"/>
        <end position="38"/>
    </location>
</feature>
<evidence type="ECO:0000313" key="4">
    <source>
        <dbReference type="Proteomes" id="UP001595477"/>
    </source>
</evidence>
<reference evidence="4" key="1">
    <citation type="journal article" date="2019" name="Int. J. Syst. Evol. Microbiol.">
        <title>The Global Catalogue of Microorganisms (GCM) 10K type strain sequencing project: providing services to taxonomists for standard genome sequencing and annotation.</title>
        <authorList>
            <consortium name="The Broad Institute Genomics Platform"/>
            <consortium name="The Broad Institute Genome Sequencing Center for Infectious Disease"/>
            <person name="Wu L."/>
            <person name="Ma J."/>
        </authorList>
    </citation>
    <scope>NUCLEOTIDE SEQUENCE [LARGE SCALE GENOMIC DNA]</scope>
    <source>
        <strain evidence="4">KCTC 52449</strain>
    </source>
</reference>
<dbReference type="Pfam" id="PF01979">
    <property type="entry name" value="Amidohydro_1"/>
    <property type="match status" value="1"/>
</dbReference>
<dbReference type="RefSeq" id="WP_123323267.1">
    <property type="nucleotide sequence ID" value="NZ_JBHRSX010000021.1"/>
</dbReference>
<evidence type="ECO:0000256" key="1">
    <source>
        <dbReference type="SAM" id="Phobius"/>
    </source>
</evidence>
<dbReference type="Gene3D" id="3.40.50.10910">
    <property type="entry name" value="Amidohydrolase"/>
    <property type="match status" value="1"/>
</dbReference>
<keyword evidence="4" id="KW-1185">Reference proteome</keyword>
<dbReference type="SUPFAM" id="SSF51338">
    <property type="entry name" value="Composite domain of metallo-dependent hydrolases"/>
    <property type="match status" value="1"/>
</dbReference>
<proteinExistence type="predicted"/>
<dbReference type="Gene3D" id="2.30.40.10">
    <property type="entry name" value="Urease, subunit C, domain 1"/>
    <property type="match status" value="1"/>
</dbReference>
<sequence>MSTSSVNFIHIKAIGLSVLFICSILLLSVTLLAVYVHYEHGGTSLTLFRPQSHILTNVNVLTLEDEPVLSDQAVIIRDGVIEAVQSSVLPLPEDLPVVNGNGRFVMAGLIDLHVHVLDRSYAKMALATGVTTLRNMGGYRYHLKWRNELEQGDWFGSRLVLSSPIFNSVEQGDPLSHFTVNSPQSARQAVRDYINQGYDFIKVYEGLHTEVYEAVLDEAIQLGVSVAGHPSYDLMKQNLAAHASLASFEHVEEIFDGFLQQQRNPQRVMLAADFLRENEVPLIPTLAVNQELTLLSTQKQVYLAQQDLSVINPFVRMVYEQTSFRRWLGASAELGEYNLEVDDYLNELTLSLYEQGVTLALGSDAGALVDVPGPATIREALLMIEAGIPVREVLRSATINAAAVLNRSNELGRVARGYRANLVVFNNNPLTVPEIMQQPQMVIQDGRLFTRAELEILQNEGRQHSSLLVSVSRHLLHLLMDRIDSACFTTESK</sequence>
<dbReference type="Gene3D" id="1.20.58.520">
    <property type="entry name" value="Amidohydrolase"/>
    <property type="match status" value="1"/>
</dbReference>
<keyword evidence="1" id="KW-0812">Transmembrane</keyword>
<protein>
    <submittedName>
        <fullName evidence="3">Amidohydrolase family protein</fullName>
    </submittedName>
</protein>
<evidence type="ECO:0000259" key="2">
    <source>
        <dbReference type="Pfam" id="PF01979"/>
    </source>
</evidence>
<comment type="caution">
    <text evidence="3">The sequence shown here is derived from an EMBL/GenBank/DDBJ whole genome shotgun (WGS) entry which is preliminary data.</text>
</comment>